<name>A0ABY9ZEG5_9GAMM</name>
<reference evidence="1" key="1">
    <citation type="journal article" date="2023" name="Microbiol. Spectr.">
        <title>Whole-genome sequencing provides insights into a novel species: Providencia hangzhouensis associated with urinary tract infections.</title>
        <authorList>
            <person name="Dong X."/>
            <person name="Yu Y."/>
            <person name="Liu J."/>
            <person name="Cao D."/>
            <person name="Xiang Y."/>
            <person name="Bi K."/>
            <person name="Yuan X."/>
            <person name="Li S."/>
            <person name="Wu T."/>
            <person name="Zhang Y."/>
        </authorList>
    </citation>
    <scope>NUCLEOTIDE SEQUENCE</scope>
    <source>
        <strain evidence="1">PR-310</strain>
    </source>
</reference>
<dbReference type="Pfam" id="PF26207">
    <property type="entry name" value="Phage_phiTE_015"/>
    <property type="match status" value="1"/>
</dbReference>
<organism evidence="1 2">
    <name type="scientific">Providencia hangzhouensis</name>
    <dbReference type="NCBI Taxonomy" id="3031799"/>
    <lineage>
        <taxon>Bacteria</taxon>
        <taxon>Pseudomonadati</taxon>
        <taxon>Pseudomonadota</taxon>
        <taxon>Gammaproteobacteria</taxon>
        <taxon>Enterobacterales</taxon>
        <taxon>Morganellaceae</taxon>
        <taxon>Providencia</taxon>
    </lineage>
</organism>
<gene>
    <name evidence="1" type="ORF">PZ638_09655</name>
</gene>
<dbReference type="InterPro" id="IPR058601">
    <property type="entry name" value="Phage_phiTE_015-like"/>
</dbReference>
<accession>A0ABY9ZEG5</accession>
<keyword evidence="2" id="KW-1185">Reference proteome</keyword>
<dbReference type="RefSeq" id="WP_275612139.1">
    <property type="nucleotide sequence ID" value="NZ_CP135052.1"/>
</dbReference>
<evidence type="ECO:0000313" key="2">
    <source>
        <dbReference type="Proteomes" id="UP001163184"/>
    </source>
</evidence>
<proteinExistence type="predicted"/>
<evidence type="ECO:0000313" key="1">
    <source>
        <dbReference type="EMBL" id="WNK26105.1"/>
    </source>
</evidence>
<dbReference type="GeneID" id="92274725"/>
<dbReference type="EMBL" id="CP135052">
    <property type="protein sequence ID" value="WNK26105.1"/>
    <property type="molecule type" value="Genomic_DNA"/>
</dbReference>
<sequence>MDKSRRQFEAVLIKRKLSTEKKNKKDIDDYKYSLIQMMWEGWQESRENLEIEIPKPIQMHGNWYFNADIVIRKLISNGVKIKNE</sequence>
<protein>
    <submittedName>
        <fullName evidence="1">Uncharacterized protein</fullName>
    </submittedName>
</protein>
<dbReference type="Proteomes" id="UP001163184">
    <property type="component" value="Chromosome"/>
</dbReference>